<reference evidence="1" key="1">
    <citation type="submission" date="2018-02" db="EMBL/GenBank/DDBJ databases">
        <title>Rhizophora mucronata_Transcriptome.</title>
        <authorList>
            <person name="Meera S.P."/>
            <person name="Sreeshan A."/>
            <person name="Augustine A."/>
        </authorList>
    </citation>
    <scope>NUCLEOTIDE SEQUENCE</scope>
    <source>
        <tissue evidence="1">Leaf</tissue>
    </source>
</reference>
<evidence type="ECO:0000313" key="1">
    <source>
        <dbReference type="EMBL" id="MBX40000.1"/>
    </source>
</evidence>
<organism evidence="1">
    <name type="scientific">Rhizophora mucronata</name>
    <name type="common">Asiatic mangrove</name>
    <dbReference type="NCBI Taxonomy" id="61149"/>
    <lineage>
        <taxon>Eukaryota</taxon>
        <taxon>Viridiplantae</taxon>
        <taxon>Streptophyta</taxon>
        <taxon>Embryophyta</taxon>
        <taxon>Tracheophyta</taxon>
        <taxon>Spermatophyta</taxon>
        <taxon>Magnoliopsida</taxon>
        <taxon>eudicotyledons</taxon>
        <taxon>Gunneridae</taxon>
        <taxon>Pentapetalae</taxon>
        <taxon>rosids</taxon>
        <taxon>fabids</taxon>
        <taxon>Malpighiales</taxon>
        <taxon>Rhizophoraceae</taxon>
        <taxon>Rhizophora</taxon>
    </lineage>
</organism>
<sequence>MFFCGGRDKMVIDTSKKLWY</sequence>
<proteinExistence type="predicted"/>
<accession>A0A2P2NC38</accession>
<protein>
    <submittedName>
        <fullName evidence="1">Uncharacterized protein</fullName>
    </submittedName>
</protein>
<dbReference type="EMBL" id="GGEC01059516">
    <property type="protein sequence ID" value="MBX40000.1"/>
    <property type="molecule type" value="Transcribed_RNA"/>
</dbReference>
<dbReference type="AlphaFoldDB" id="A0A2P2NC38"/>
<name>A0A2P2NC38_RHIMU</name>